<dbReference type="InterPro" id="IPR006615">
    <property type="entry name" value="Pept_C19_DUSP"/>
</dbReference>
<reference evidence="4 5" key="1">
    <citation type="journal article" date="2011" name="Genome Res.">
        <title>Phylogeny-wide analysis of social amoeba genomes highlights ancient origins for complex intercellular communication.</title>
        <authorList>
            <person name="Heidel A.J."/>
            <person name="Lawal H.M."/>
            <person name="Felder M."/>
            <person name="Schilde C."/>
            <person name="Helps N.R."/>
            <person name="Tunggal B."/>
            <person name="Rivero F."/>
            <person name="John U."/>
            <person name="Schleicher M."/>
            <person name="Eichinger L."/>
            <person name="Platzer M."/>
            <person name="Noegel A.A."/>
            <person name="Schaap P."/>
            <person name="Gloeckner G."/>
        </authorList>
    </citation>
    <scope>NUCLEOTIDE SEQUENCE [LARGE SCALE GENOMIC DNA]</scope>
    <source>
        <strain evidence="5">ATCC 26659 / Pp 5 / PN500</strain>
    </source>
</reference>
<gene>
    <name evidence="4" type="ORF">PPL_11405</name>
</gene>
<dbReference type="GO" id="GO:0008270">
    <property type="term" value="F:zinc ion binding"/>
    <property type="evidence" value="ECO:0007669"/>
    <property type="project" value="UniProtKB-KW"/>
</dbReference>
<organism evidence="4 5">
    <name type="scientific">Heterostelium pallidum (strain ATCC 26659 / Pp 5 / PN500)</name>
    <name type="common">Cellular slime mold</name>
    <name type="synonym">Polysphondylium pallidum</name>
    <dbReference type="NCBI Taxonomy" id="670386"/>
    <lineage>
        <taxon>Eukaryota</taxon>
        <taxon>Amoebozoa</taxon>
        <taxon>Evosea</taxon>
        <taxon>Eumycetozoa</taxon>
        <taxon>Dictyostelia</taxon>
        <taxon>Acytosteliales</taxon>
        <taxon>Acytosteliaceae</taxon>
        <taxon>Heterostelium</taxon>
    </lineage>
</organism>
<dbReference type="Gene3D" id="3.10.20.90">
    <property type="entry name" value="Phosphatidylinositol 3-kinase Catalytic Subunit, Chain A, domain 1"/>
    <property type="match status" value="1"/>
</dbReference>
<sequence length="537" mass="62658">MDVEKNSSSMICSQHNEQHRAICFGCSRLMCSRCIVTHNKIHPDHCQLCEHIDDIKESLNNIKEVNEESLTENNNDNDINNDSDQHSTFINKRLDSIWKSLRSSTTKYKRLKLVESEISKHFEQIHQYLIIEEHSLKKPIISDLDFIGKQIQSNVDEVKHINNIIEIYNYNHNDDEEMQCNSQESDIEQSTDTADSYSLASIVDSISNNSSLQSFIDDNRTTIFDQHNSDLLKELLKQHNNDTTSLLFDIIQKYSNQFRSIYTANTTNNDQHTDLKNNNEYQLCVTIPNYDKLIDVVHQSIKTLATSMAANGVIVEGHNEYSSLTELERKEKNKSINQVIKTTPLNLDDRWYLICKPWYDKWESNIYTTEHLGPIINDTLLITDTTHLRLNAIVDQDFVVVPESTWDYFLKSYDCPTIIVRTVVGTEILLQIDYNYPKCLKFFKSSQPARIIEHYVTNSEKISAVKDKVCKLFNIHPENVRVWDYYHNNKFKELNNDEKVANSNLFEDQLMKFSNNVVLLPFRRRTIKFNVETKSNT</sequence>
<accession>D3BTB2</accession>
<dbReference type="InterPro" id="IPR000315">
    <property type="entry name" value="Znf_B-box"/>
</dbReference>
<dbReference type="GeneID" id="31366873"/>
<evidence type="ECO:0000256" key="1">
    <source>
        <dbReference type="PROSITE-ProRule" id="PRU00024"/>
    </source>
</evidence>
<dbReference type="STRING" id="670386.D3BTB2"/>
<dbReference type="EMBL" id="ADBJ01000056">
    <property type="protein sequence ID" value="EFA75329.1"/>
    <property type="molecule type" value="Genomic_DNA"/>
</dbReference>
<dbReference type="PROSITE" id="PS50119">
    <property type="entry name" value="ZF_BBOX"/>
    <property type="match status" value="1"/>
</dbReference>
<dbReference type="SUPFAM" id="SSF143791">
    <property type="entry name" value="DUSP-like"/>
    <property type="match status" value="1"/>
</dbReference>
<proteinExistence type="predicted"/>
<dbReference type="GO" id="GO:0004843">
    <property type="term" value="F:cysteine-type deubiquitinase activity"/>
    <property type="evidence" value="ECO:0007669"/>
    <property type="project" value="InterPro"/>
</dbReference>
<dbReference type="SMART" id="SM00695">
    <property type="entry name" value="DUSP"/>
    <property type="match status" value="1"/>
</dbReference>
<dbReference type="Pfam" id="PF06337">
    <property type="entry name" value="DUSP"/>
    <property type="match status" value="1"/>
</dbReference>
<evidence type="ECO:0000313" key="4">
    <source>
        <dbReference type="EMBL" id="EFA75329.1"/>
    </source>
</evidence>
<protein>
    <submittedName>
        <fullName evidence="4">Peptidase C19 family protein</fullName>
    </submittedName>
</protein>
<keyword evidence="5" id="KW-1185">Reference proteome</keyword>
<dbReference type="SUPFAM" id="SSF57845">
    <property type="entry name" value="B-box zinc-binding domain"/>
    <property type="match status" value="1"/>
</dbReference>
<dbReference type="PROSITE" id="PS51283">
    <property type="entry name" value="DUSP"/>
    <property type="match status" value="1"/>
</dbReference>
<evidence type="ECO:0000259" key="2">
    <source>
        <dbReference type="PROSITE" id="PS50119"/>
    </source>
</evidence>
<dbReference type="Proteomes" id="UP000001396">
    <property type="component" value="Unassembled WGS sequence"/>
</dbReference>
<feature type="domain" description="B box-type" evidence="2">
    <location>
        <begin position="7"/>
        <end position="45"/>
    </location>
</feature>
<feature type="domain" description="DUSP" evidence="3">
    <location>
        <begin position="327"/>
        <end position="424"/>
    </location>
</feature>
<dbReference type="AlphaFoldDB" id="D3BTB2"/>
<dbReference type="Gene3D" id="3.30.2230.10">
    <property type="entry name" value="DUSP-like"/>
    <property type="match status" value="1"/>
</dbReference>
<dbReference type="FunCoup" id="D3BTB2">
    <property type="interactions" value="49"/>
</dbReference>
<keyword evidence="1" id="KW-0862">Zinc</keyword>
<keyword evidence="1" id="KW-0479">Metal-binding</keyword>
<dbReference type="RefSeq" id="XP_020427463.1">
    <property type="nucleotide sequence ID" value="XM_020582160.1"/>
</dbReference>
<evidence type="ECO:0000259" key="3">
    <source>
        <dbReference type="PROSITE" id="PS51283"/>
    </source>
</evidence>
<evidence type="ECO:0000313" key="5">
    <source>
        <dbReference type="Proteomes" id="UP000001396"/>
    </source>
</evidence>
<keyword evidence="1" id="KW-0863">Zinc-finger</keyword>
<name>D3BTB2_HETP5</name>
<comment type="caution">
    <text evidence="4">The sequence shown here is derived from an EMBL/GenBank/DDBJ whole genome shotgun (WGS) entry which is preliminary data.</text>
</comment>
<dbReference type="InParanoid" id="D3BTB2"/>
<dbReference type="InterPro" id="IPR035927">
    <property type="entry name" value="DUSP-like_sf"/>
</dbReference>